<dbReference type="EMBL" id="CBXV010000004">
    <property type="protein sequence ID" value="CDM64989.1"/>
    <property type="molecule type" value="Genomic_DNA"/>
</dbReference>
<name>A0A0B6WXI0_9BACT</name>
<comment type="function">
    <text evidence="8">The pyruvate dehydrogenase complex catalyzes the overall conversion of pyruvate to acetyl-CoA and CO(2).</text>
</comment>
<dbReference type="STRING" id="454194.PYK22_00985"/>
<proteinExistence type="predicted"/>
<dbReference type="OrthoDB" id="9766715at2"/>
<evidence type="ECO:0000256" key="2">
    <source>
        <dbReference type="ARBA" id="ARBA00011870"/>
    </source>
</evidence>
<organism evidence="11 12">
    <name type="scientific">Pyrinomonas methylaliphatogenes</name>
    <dbReference type="NCBI Taxonomy" id="454194"/>
    <lineage>
        <taxon>Bacteria</taxon>
        <taxon>Pseudomonadati</taxon>
        <taxon>Acidobacteriota</taxon>
        <taxon>Blastocatellia</taxon>
        <taxon>Blastocatellales</taxon>
        <taxon>Pyrinomonadaceae</taxon>
        <taxon>Pyrinomonas</taxon>
    </lineage>
</organism>
<dbReference type="AlphaFoldDB" id="A0A0B6WXI0"/>
<keyword evidence="12" id="KW-1185">Reference proteome</keyword>
<dbReference type="InterPro" id="IPR050642">
    <property type="entry name" value="PDH_E1_Alpha_Subunit"/>
</dbReference>
<dbReference type="PANTHER" id="PTHR11516">
    <property type="entry name" value="PYRUVATE DEHYDROGENASE E1 COMPONENT, ALPHA SUBUNIT BACTERIAL AND ORGANELLAR"/>
    <property type="match status" value="1"/>
</dbReference>
<dbReference type="Gene3D" id="3.40.50.970">
    <property type="match status" value="1"/>
</dbReference>
<dbReference type="FunFam" id="3.40.50.970:FF:000013">
    <property type="entry name" value="Pyruvate dehydrogenase E1 component subunit alpha"/>
    <property type="match status" value="1"/>
</dbReference>
<evidence type="ECO:0000256" key="8">
    <source>
        <dbReference type="RuleBase" id="RU361139"/>
    </source>
</evidence>
<reference evidence="11 12" key="2">
    <citation type="submission" date="2015-01" db="EMBL/GenBank/DDBJ databases">
        <title>Complete genome sequence of Pyrinomonas methylaliphatogenes type strain K22T.</title>
        <authorList>
            <person name="Lee K.C.Y."/>
            <person name="Power J.F."/>
            <person name="Dunfield P.F."/>
            <person name="Morgan X.C."/>
            <person name="Huttenhower C."/>
            <person name="Stott M.B."/>
        </authorList>
    </citation>
    <scope>NUCLEOTIDE SEQUENCE [LARGE SCALE GENOMIC DNA]</scope>
    <source>
        <strain evidence="11 12">K22</strain>
    </source>
</reference>
<accession>A0A0B6WXI0</accession>
<feature type="compositionally biased region" description="Polar residues" evidence="9">
    <location>
        <begin position="1"/>
        <end position="15"/>
    </location>
</feature>
<evidence type="ECO:0000256" key="3">
    <source>
        <dbReference type="ARBA" id="ARBA00012281"/>
    </source>
</evidence>
<dbReference type="InterPro" id="IPR017597">
    <property type="entry name" value="Pyrv_DH_E1_asu_subgrp-y"/>
</dbReference>
<evidence type="ECO:0000256" key="5">
    <source>
        <dbReference type="ARBA" id="ARBA00023002"/>
    </source>
</evidence>
<evidence type="ECO:0000313" key="11">
    <source>
        <dbReference type="EMBL" id="CDM64989.1"/>
    </source>
</evidence>
<reference evidence="11 12" key="1">
    <citation type="submission" date="2013-12" db="EMBL/GenBank/DDBJ databases">
        <authorList>
            <person name="Stott M."/>
        </authorList>
    </citation>
    <scope>NUCLEOTIDE SEQUENCE [LARGE SCALE GENOMIC DNA]</scope>
    <source>
        <strain evidence="11 12">K22</strain>
    </source>
</reference>
<dbReference type="InterPro" id="IPR001017">
    <property type="entry name" value="DH_E1"/>
</dbReference>
<evidence type="ECO:0000259" key="10">
    <source>
        <dbReference type="Pfam" id="PF00676"/>
    </source>
</evidence>
<evidence type="ECO:0000256" key="1">
    <source>
        <dbReference type="ARBA" id="ARBA00001964"/>
    </source>
</evidence>
<comment type="subunit">
    <text evidence="2 8">Heterodimer of an alpha and a beta chain.</text>
</comment>
<keyword evidence="5 8" id="KW-0560">Oxidoreductase</keyword>
<evidence type="ECO:0000256" key="6">
    <source>
        <dbReference type="ARBA" id="ARBA00023052"/>
    </source>
</evidence>
<feature type="region of interest" description="Disordered" evidence="9">
    <location>
        <begin position="1"/>
        <end position="52"/>
    </location>
</feature>
<evidence type="ECO:0000313" key="12">
    <source>
        <dbReference type="Proteomes" id="UP000031518"/>
    </source>
</evidence>
<evidence type="ECO:0000256" key="7">
    <source>
        <dbReference type="ARBA" id="ARBA00023317"/>
    </source>
</evidence>
<evidence type="ECO:0000256" key="9">
    <source>
        <dbReference type="SAM" id="MobiDB-lite"/>
    </source>
</evidence>
<dbReference type="GO" id="GO:0006086">
    <property type="term" value="P:pyruvate decarboxylation to acetyl-CoA"/>
    <property type="evidence" value="ECO:0007669"/>
    <property type="project" value="InterPro"/>
</dbReference>
<protein>
    <recommendedName>
        <fullName evidence="4 8">Pyruvate dehydrogenase E1 component subunit alpha</fullName>
        <ecNumber evidence="3 8">1.2.4.1</ecNumber>
    </recommendedName>
</protein>
<dbReference type="EC" id="1.2.4.1" evidence="3 8"/>
<dbReference type="Proteomes" id="UP000031518">
    <property type="component" value="Unassembled WGS sequence"/>
</dbReference>
<dbReference type="PANTHER" id="PTHR11516:SF60">
    <property type="entry name" value="PYRUVATE DEHYDROGENASE E1 COMPONENT SUBUNIT ALPHA"/>
    <property type="match status" value="1"/>
</dbReference>
<dbReference type="NCBIfam" id="TIGR03182">
    <property type="entry name" value="PDH_E1_alph_y"/>
    <property type="match status" value="1"/>
</dbReference>
<dbReference type="CDD" id="cd02000">
    <property type="entry name" value="TPP_E1_PDC_ADC_BCADC"/>
    <property type="match status" value="1"/>
</dbReference>
<feature type="compositionally biased region" description="Basic and acidic residues" evidence="9">
    <location>
        <begin position="37"/>
        <end position="52"/>
    </location>
</feature>
<dbReference type="SUPFAM" id="SSF52518">
    <property type="entry name" value="Thiamin diphosphate-binding fold (THDP-binding)"/>
    <property type="match status" value="1"/>
</dbReference>
<sequence>MSSRKPSNSRQQADEVTSSVATTAVTEQEASDLLTAEELHAEHEQRKEDQKGRIEATDRELLLHLLYQMVLIRRFEEKAAEAYSLGKIGGFCHLYIGQEAVAVGAISAIRPDDYVITSYRDHGHALAKGMSAEEIMAELYGKAGGCSAGKGGSMHLFDASVNFLGGHAIVGGQIPLATGIAFATKYRNEDKVTLCFFGEAAVNQGSFNESLNMAQLWKLPCVYICENNQYGMGTSLARAMSLQDIARKACAYGMASEFVDGMDVLAVREATLRAVERARTESLPTLLEVRTYRYMGHSMSDPGNYRTRAEIERYQQRDPIKLLSASMREKGLLDDETMKQIEQRVHEEIERAVRFAEESPLPAPEELYTDVYANPIKS</sequence>
<feature type="compositionally biased region" description="Low complexity" evidence="9">
    <location>
        <begin position="16"/>
        <end position="26"/>
    </location>
</feature>
<comment type="cofactor">
    <cofactor evidence="1 8">
        <name>thiamine diphosphate</name>
        <dbReference type="ChEBI" id="CHEBI:58937"/>
    </cofactor>
</comment>
<dbReference type="InterPro" id="IPR029061">
    <property type="entry name" value="THDP-binding"/>
</dbReference>
<dbReference type="RefSeq" id="WP_083437616.1">
    <property type="nucleotide sequence ID" value="NZ_CBXV010000004.1"/>
</dbReference>
<comment type="catalytic activity">
    <reaction evidence="8">
        <text>N(6)-[(R)-lipoyl]-L-lysyl-[protein] + pyruvate + H(+) = N(6)-[(R)-S(8)-acetyldihydrolipoyl]-L-lysyl-[protein] + CO2</text>
        <dbReference type="Rhea" id="RHEA:19189"/>
        <dbReference type="Rhea" id="RHEA-COMP:10474"/>
        <dbReference type="Rhea" id="RHEA-COMP:10478"/>
        <dbReference type="ChEBI" id="CHEBI:15361"/>
        <dbReference type="ChEBI" id="CHEBI:15378"/>
        <dbReference type="ChEBI" id="CHEBI:16526"/>
        <dbReference type="ChEBI" id="CHEBI:83099"/>
        <dbReference type="ChEBI" id="CHEBI:83111"/>
        <dbReference type="EC" id="1.2.4.1"/>
    </reaction>
</comment>
<keyword evidence="6 8" id="KW-0786">Thiamine pyrophosphate</keyword>
<gene>
    <name evidence="8" type="primary">pdhA</name>
    <name evidence="11" type="ORF">PYK22_00985</name>
</gene>
<dbReference type="Pfam" id="PF00676">
    <property type="entry name" value="E1_dh"/>
    <property type="match status" value="1"/>
</dbReference>
<dbReference type="GO" id="GO:0004739">
    <property type="term" value="F:pyruvate dehydrogenase (acetyl-transferring) activity"/>
    <property type="evidence" value="ECO:0007669"/>
    <property type="project" value="UniProtKB-UniRule"/>
</dbReference>
<keyword evidence="7 8" id="KW-0670">Pyruvate</keyword>
<feature type="domain" description="Dehydrogenase E1 component" evidence="10">
    <location>
        <begin position="67"/>
        <end position="364"/>
    </location>
</feature>
<evidence type="ECO:0000256" key="4">
    <source>
        <dbReference type="ARBA" id="ARBA00014159"/>
    </source>
</evidence>